<evidence type="ECO:0000256" key="4">
    <source>
        <dbReference type="ARBA" id="ARBA00022475"/>
    </source>
</evidence>
<keyword evidence="10" id="KW-1185">Reference proteome</keyword>
<comment type="similarity">
    <text evidence="2">Belongs to the binding-protein-dependent transport system permease family. FecCD subfamily.</text>
</comment>
<feature type="transmembrane region" description="Helical" evidence="8">
    <location>
        <begin position="232"/>
        <end position="257"/>
    </location>
</feature>
<dbReference type="RefSeq" id="WP_045774600.1">
    <property type="nucleotide sequence ID" value="NZ_LAJY01000058.1"/>
</dbReference>
<proteinExistence type="inferred from homology"/>
<evidence type="ECO:0000256" key="2">
    <source>
        <dbReference type="ARBA" id="ARBA00007935"/>
    </source>
</evidence>
<evidence type="ECO:0000313" key="10">
    <source>
        <dbReference type="Proteomes" id="UP000033774"/>
    </source>
</evidence>
<dbReference type="InterPro" id="IPR037294">
    <property type="entry name" value="ABC_BtuC-like"/>
</dbReference>
<dbReference type="EMBL" id="LAJY01000058">
    <property type="protein sequence ID" value="KJV10692.1"/>
    <property type="molecule type" value="Genomic_DNA"/>
</dbReference>
<evidence type="ECO:0000256" key="7">
    <source>
        <dbReference type="ARBA" id="ARBA00023136"/>
    </source>
</evidence>
<evidence type="ECO:0000313" key="9">
    <source>
        <dbReference type="EMBL" id="KJV10692.1"/>
    </source>
</evidence>
<dbReference type="Gene3D" id="1.10.3470.10">
    <property type="entry name" value="ABC transporter involved in vitamin B12 uptake, BtuC"/>
    <property type="match status" value="1"/>
</dbReference>
<evidence type="ECO:0000256" key="5">
    <source>
        <dbReference type="ARBA" id="ARBA00022692"/>
    </source>
</evidence>
<dbReference type="InterPro" id="IPR000522">
    <property type="entry name" value="ABC_transptr_permease_BtuC"/>
</dbReference>
<dbReference type="GO" id="GO:0022857">
    <property type="term" value="F:transmembrane transporter activity"/>
    <property type="evidence" value="ECO:0007669"/>
    <property type="project" value="InterPro"/>
</dbReference>
<name>A0A0F3IVN2_9PROT</name>
<gene>
    <name evidence="9" type="ORF">VZ95_03205</name>
</gene>
<dbReference type="GO" id="GO:0033214">
    <property type="term" value="P:siderophore-iron import into cell"/>
    <property type="evidence" value="ECO:0007669"/>
    <property type="project" value="TreeGrafter"/>
</dbReference>
<sequence length="325" mass="33042">MRFTGLAALGAAALAAFGLSLFWGALPLPPNVILSGLFGQGEAALIVQEIRLPRAALTLLIGGSLGLSGAALQGLLRNPLAEPGLLGVSSWAALGAVIALYFGFSVEVPVSLPVAALLGAAIPSLALLSLAQRDARTGPMILAGIALSSFGGALTALMLNLAPNPYAISEMVLWLLGSVRDRSLDDLALVLPFILVGWALLLSCARDLDALTLGEEAAASLGVRLPWLKARLIAGVCLSVGASVAVAGSIGFIGLVVPHLIRWIAGPSPGAALLPSLIGGALLLTLADLTVRIIPSSGELQLGVVTALIGAPAFIALLWRYRSEA</sequence>
<feature type="transmembrane region" description="Helical" evidence="8">
    <location>
        <begin position="110"/>
        <end position="128"/>
    </location>
</feature>
<dbReference type="Proteomes" id="UP000033774">
    <property type="component" value="Unassembled WGS sequence"/>
</dbReference>
<evidence type="ECO:0000256" key="6">
    <source>
        <dbReference type="ARBA" id="ARBA00022989"/>
    </source>
</evidence>
<keyword evidence="4" id="KW-1003">Cell membrane</keyword>
<comment type="caution">
    <text evidence="9">The sequence shown here is derived from an EMBL/GenBank/DDBJ whole genome shotgun (WGS) entry which is preliminary data.</text>
</comment>
<dbReference type="SUPFAM" id="SSF81345">
    <property type="entry name" value="ABC transporter involved in vitamin B12 uptake, BtuC"/>
    <property type="match status" value="1"/>
</dbReference>
<dbReference type="PANTHER" id="PTHR30472">
    <property type="entry name" value="FERRIC ENTEROBACTIN TRANSPORT SYSTEM PERMEASE PROTEIN"/>
    <property type="match status" value="1"/>
</dbReference>
<feature type="transmembrane region" description="Helical" evidence="8">
    <location>
        <begin position="302"/>
        <end position="321"/>
    </location>
</feature>
<evidence type="ECO:0000256" key="3">
    <source>
        <dbReference type="ARBA" id="ARBA00022448"/>
    </source>
</evidence>
<feature type="transmembrane region" description="Helical" evidence="8">
    <location>
        <begin position="51"/>
        <end position="72"/>
    </location>
</feature>
<keyword evidence="5 8" id="KW-0812">Transmembrane</keyword>
<dbReference type="GO" id="GO:0005886">
    <property type="term" value="C:plasma membrane"/>
    <property type="evidence" value="ECO:0007669"/>
    <property type="project" value="UniProtKB-SubCell"/>
</dbReference>
<keyword evidence="6 8" id="KW-1133">Transmembrane helix</keyword>
<dbReference type="PANTHER" id="PTHR30472:SF25">
    <property type="entry name" value="ABC TRANSPORTER PERMEASE PROTEIN MJ0876-RELATED"/>
    <property type="match status" value="1"/>
</dbReference>
<keyword evidence="3" id="KW-0813">Transport</keyword>
<comment type="subcellular location">
    <subcellularLocation>
        <location evidence="1">Cell membrane</location>
        <topology evidence="1">Multi-pass membrane protein</topology>
    </subcellularLocation>
</comment>
<feature type="transmembrane region" description="Helical" evidence="8">
    <location>
        <begin position="140"/>
        <end position="162"/>
    </location>
</feature>
<reference evidence="9 10" key="1">
    <citation type="submission" date="2015-03" db="EMBL/GenBank/DDBJ databases">
        <title>Draft genome sequence of Elstera litoralis.</title>
        <authorList>
            <person name="Rahalkar M.C."/>
            <person name="Dhakephalkar P.K."/>
            <person name="Pore S.D."/>
            <person name="Arora P."/>
            <person name="Kapse N.G."/>
            <person name="Pandit P.S."/>
        </authorList>
    </citation>
    <scope>NUCLEOTIDE SEQUENCE [LARGE SCALE GENOMIC DNA]</scope>
    <source>
        <strain evidence="9 10">Dia-1</strain>
    </source>
</reference>
<dbReference type="Pfam" id="PF01032">
    <property type="entry name" value="FecCD"/>
    <property type="match status" value="1"/>
</dbReference>
<feature type="transmembrane region" description="Helical" evidence="8">
    <location>
        <begin position="187"/>
        <end position="205"/>
    </location>
</feature>
<dbReference type="CDD" id="cd06550">
    <property type="entry name" value="TM_ABC_iron-siderophores_like"/>
    <property type="match status" value="1"/>
</dbReference>
<feature type="transmembrane region" description="Helical" evidence="8">
    <location>
        <begin position="269"/>
        <end position="290"/>
    </location>
</feature>
<evidence type="ECO:0000256" key="8">
    <source>
        <dbReference type="SAM" id="Phobius"/>
    </source>
</evidence>
<accession>A0A0F3IVN2</accession>
<organism evidence="9 10">
    <name type="scientific">Elstera litoralis</name>
    <dbReference type="NCBI Taxonomy" id="552518"/>
    <lineage>
        <taxon>Bacteria</taxon>
        <taxon>Pseudomonadati</taxon>
        <taxon>Pseudomonadota</taxon>
        <taxon>Alphaproteobacteria</taxon>
        <taxon>Rhodospirillales</taxon>
        <taxon>Rhodospirillaceae</taxon>
        <taxon>Elstera</taxon>
    </lineage>
</organism>
<dbReference type="AlphaFoldDB" id="A0A0F3IVN2"/>
<dbReference type="PATRIC" id="fig|552518.3.peg.3621"/>
<feature type="transmembrane region" description="Helical" evidence="8">
    <location>
        <begin position="84"/>
        <end position="104"/>
    </location>
</feature>
<evidence type="ECO:0000256" key="1">
    <source>
        <dbReference type="ARBA" id="ARBA00004651"/>
    </source>
</evidence>
<protein>
    <submittedName>
        <fullName evidence="9">ABC transporter permease</fullName>
    </submittedName>
</protein>
<keyword evidence="7 8" id="KW-0472">Membrane</keyword>
<dbReference type="OrthoDB" id="9811975at2"/>